<keyword evidence="5" id="KW-1185">Reference proteome</keyword>
<dbReference type="EMBL" id="JACEIK010001463">
    <property type="protein sequence ID" value="MCD7469621.1"/>
    <property type="molecule type" value="Genomic_DNA"/>
</dbReference>
<dbReference type="InterPro" id="IPR052072">
    <property type="entry name" value="Vascular_dev_regulator"/>
</dbReference>
<reference evidence="4 5" key="1">
    <citation type="journal article" date="2021" name="BMC Genomics">
        <title>Datura genome reveals duplications of psychoactive alkaloid biosynthetic genes and high mutation rate following tissue culture.</title>
        <authorList>
            <person name="Rajewski A."/>
            <person name="Carter-House D."/>
            <person name="Stajich J."/>
            <person name="Litt A."/>
        </authorList>
    </citation>
    <scope>NUCLEOTIDE SEQUENCE [LARGE SCALE GENOMIC DNA]</scope>
    <source>
        <strain evidence="4">AR-01</strain>
    </source>
</reference>
<dbReference type="PANTHER" id="PTHR16027:SF6">
    <property type="entry name" value="DILUTE DOMAIN-CONTAINING PROTEIN"/>
    <property type="match status" value="1"/>
</dbReference>
<dbReference type="InterPro" id="IPR002710">
    <property type="entry name" value="Dilute_dom"/>
</dbReference>
<dbReference type="PROSITE" id="PS51126">
    <property type="entry name" value="DILUTE"/>
    <property type="match status" value="1"/>
</dbReference>
<feature type="chain" id="PRO_5046938646" description="Dilute domain-containing protein" evidence="2">
    <location>
        <begin position="32"/>
        <end position="345"/>
    </location>
</feature>
<comment type="caution">
    <text evidence="4">The sequence shown here is derived from an EMBL/GenBank/DDBJ whole genome shotgun (WGS) entry which is preliminary data.</text>
</comment>
<keyword evidence="2" id="KW-0732">Signal</keyword>
<feature type="region of interest" description="Disordered" evidence="1">
    <location>
        <begin position="115"/>
        <end position="135"/>
    </location>
</feature>
<feature type="domain" description="Dilute" evidence="3">
    <location>
        <begin position="1"/>
        <end position="286"/>
    </location>
</feature>
<evidence type="ECO:0000256" key="1">
    <source>
        <dbReference type="SAM" id="MobiDB-lite"/>
    </source>
</evidence>
<evidence type="ECO:0000259" key="3">
    <source>
        <dbReference type="PROSITE" id="PS51126"/>
    </source>
</evidence>
<gene>
    <name evidence="4" type="ORF">HAX54_008763</name>
</gene>
<name>A0ABS8TFM1_DATST</name>
<evidence type="ECO:0000256" key="2">
    <source>
        <dbReference type="SAM" id="SignalP"/>
    </source>
</evidence>
<accession>A0ABS8TFM1</accession>
<dbReference type="Proteomes" id="UP000823775">
    <property type="component" value="Unassembled WGS sequence"/>
</dbReference>
<organism evidence="4 5">
    <name type="scientific">Datura stramonium</name>
    <name type="common">Jimsonweed</name>
    <name type="synonym">Common thornapple</name>
    <dbReference type="NCBI Taxonomy" id="4076"/>
    <lineage>
        <taxon>Eukaryota</taxon>
        <taxon>Viridiplantae</taxon>
        <taxon>Streptophyta</taxon>
        <taxon>Embryophyta</taxon>
        <taxon>Tracheophyta</taxon>
        <taxon>Spermatophyta</taxon>
        <taxon>Magnoliopsida</taxon>
        <taxon>eudicotyledons</taxon>
        <taxon>Gunneridae</taxon>
        <taxon>Pentapetalae</taxon>
        <taxon>asterids</taxon>
        <taxon>lamiids</taxon>
        <taxon>Solanales</taxon>
        <taxon>Solanaceae</taxon>
        <taxon>Solanoideae</taxon>
        <taxon>Datureae</taxon>
        <taxon>Datura</taxon>
    </lineage>
</organism>
<proteinExistence type="predicted"/>
<dbReference type="PANTHER" id="PTHR16027">
    <property type="entry name" value="DILUTE DOMAIN-CONTAINING PROTEIN YPR089W"/>
    <property type="match status" value="1"/>
</dbReference>
<dbReference type="Pfam" id="PF01843">
    <property type="entry name" value="DIL"/>
    <property type="match status" value="1"/>
</dbReference>
<evidence type="ECO:0000313" key="4">
    <source>
        <dbReference type="EMBL" id="MCD7469621.1"/>
    </source>
</evidence>
<feature type="signal peptide" evidence="2">
    <location>
        <begin position="1"/>
        <end position="31"/>
    </location>
</feature>
<feature type="compositionally biased region" description="Polar residues" evidence="1">
    <location>
        <begin position="115"/>
        <end position="130"/>
    </location>
</feature>
<dbReference type="SMART" id="SM01132">
    <property type="entry name" value="DIL"/>
    <property type="match status" value="1"/>
</dbReference>
<protein>
    <recommendedName>
        <fullName evidence="3">Dilute domain-containing protein</fullName>
    </recommendedName>
</protein>
<evidence type="ECO:0000313" key="5">
    <source>
        <dbReference type="Proteomes" id="UP000823775"/>
    </source>
</evidence>
<feature type="non-terminal residue" evidence="4">
    <location>
        <position position="1"/>
    </location>
</feature>
<sequence>DETNNNHMAYWLSNSATLLFLLQHTLKTTDSAPKRPPQPTSFFGRMAQSFRSSSANLAIGGLDTVRQVEAKQPALLFKLQLSAYVEKIYGIVRDNWRRDLSSLLTSFIQASQTSKGSSLQSPRKSLDGSSPPTPWDGVMESLNGLLSILKENYVHPVFVQKILNQIFSYINVQLFNSLLLQRECCTFSSGEYVKAGLQEIEIWCGNIKEEYVGSSLDELKHARQAVGFLVINQKSRLTSEDLTTDLCPILSTQQLYRICTLYWDEDFNTQGVSPDVISSFKDQTKQDASDANANDADNNNFTLEDNSSIPISVEDINSSLKDVDFTGVKPANELLEHAAFQFLRE</sequence>